<accession>A0AAN7TI93</accession>
<comment type="caution">
    <text evidence="2">The sequence shown here is derived from an EMBL/GenBank/DDBJ whole genome shotgun (WGS) entry which is preliminary data.</text>
</comment>
<evidence type="ECO:0000256" key="1">
    <source>
        <dbReference type="SAM" id="MobiDB-lite"/>
    </source>
</evidence>
<dbReference type="EMBL" id="JAVRRL010000083">
    <property type="protein sequence ID" value="KAK5108544.1"/>
    <property type="molecule type" value="Genomic_DNA"/>
</dbReference>
<feature type="region of interest" description="Disordered" evidence="1">
    <location>
        <begin position="56"/>
        <end position="78"/>
    </location>
</feature>
<protein>
    <submittedName>
        <fullName evidence="2">Uncharacterized protein</fullName>
    </submittedName>
</protein>
<name>A0AAN7TI93_9PEZI</name>
<organism evidence="2 3">
    <name type="scientific">Meristemomyces frigidus</name>
    <dbReference type="NCBI Taxonomy" id="1508187"/>
    <lineage>
        <taxon>Eukaryota</taxon>
        <taxon>Fungi</taxon>
        <taxon>Dikarya</taxon>
        <taxon>Ascomycota</taxon>
        <taxon>Pezizomycotina</taxon>
        <taxon>Dothideomycetes</taxon>
        <taxon>Dothideomycetidae</taxon>
        <taxon>Mycosphaerellales</taxon>
        <taxon>Teratosphaeriaceae</taxon>
        <taxon>Meristemomyces</taxon>
    </lineage>
</organism>
<feature type="region of interest" description="Disordered" evidence="1">
    <location>
        <begin position="142"/>
        <end position="162"/>
    </location>
</feature>
<evidence type="ECO:0000313" key="2">
    <source>
        <dbReference type="EMBL" id="KAK5108544.1"/>
    </source>
</evidence>
<gene>
    <name evidence="2" type="ORF">LTR62_008201</name>
</gene>
<dbReference type="Proteomes" id="UP001310890">
    <property type="component" value="Unassembled WGS sequence"/>
</dbReference>
<proteinExistence type="predicted"/>
<evidence type="ECO:0000313" key="3">
    <source>
        <dbReference type="Proteomes" id="UP001310890"/>
    </source>
</evidence>
<sequence length="162" mass="17623">MGAIWRAEEIALLFQPTLDFTYNTVPYFAASSVEQNIIIITACLPSLGPLLARARHPSSTTTYNSSTTDSARGQSSEDADVRHNLAKALGMPMPLAMGNKVIITAGGAHHASTSEEHILRVRERGHTIKTTTQTQFKVERMGGGADDDMEQLHPGTSERFKV</sequence>
<reference evidence="2" key="1">
    <citation type="submission" date="2023-08" db="EMBL/GenBank/DDBJ databases">
        <title>Black Yeasts Isolated from many extreme environments.</title>
        <authorList>
            <person name="Coleine C."/>
            <person name="Stajich J.E."/>
            <person name="Selbmann L."/>
        </authorList>
    </citation>
    <scope>NUCLEOTIDE SEQUENCE</scope>
    <source>
        <strain evidence="2">CCFEE 5401</strain>
    </source>
</reference>
<feature type="compositionally biased region" description="Low complexity" evidence="1">
    <location>
        <begin position="58"/>
        <end position="70"/>
    </location>
</feature>
<dbReference type="AlphaFoldDB" id="A0AAN7TI93"/>